<proteinExistence type="predicted"/>
<evidence type="ECO:0000313" key="1">
    <source>
        <dbReference type="EMBL" id="PDK40598.1"/>
    </source>
</evidence>
<organism evidence="1 2">
    <name type="scientific">Listeria welshimeri</name>
    <dbReference type="NCBI Taxonomy" id="1643"/>
    <lineage>
        <taxon>Bacteria</taxon>
        <taxon>Bacillati</taxon>
        <taxon>Bacillota</taxon>
        <taxon>Bacilli</taxon>
        <taxon>Bacillales</taxon>
        <taxon>Listeriaceae</taxon>
        <taxon>Listeria</taxon>
    </lineage>
</organism>
<evidence type="ECO:0000313" key="2">
    <source>
        <dbReference type="Proteomes" id="UP000219632"/>
    </source>
</evidence>
<reference evidence="1 2" key="1">
    <citation type="submission" date="2017-09" db="EMBL/GenBank/DDBJ databases">
        <title>Draft Genomes of 144 Listeria Monocytogenes isolates from foods.</title>
        <authorList>
            <person name="Wu C.H."/>
            <person name="Ng J."/>
            <person name="Kiang D."/>
            <person name="Chen C.-Y."/>
            <person name="Frink S."/>
            <person name="Lafrades M."/>
            <person name="Morales C."/>
            <person name="Park P."/>
            <person name="Zwick M."/>
        </authorList>
    </citation>
    <scope>NUCLEOTIDE SEQUENCE [LARGE SCALE GENOMIC DNA]</scope>
    <source>
        <strain evidence="1 2">CDPHFDLB-F14M01633.75-2</strain>
    </source>
</reference>
<accession>A0ABX4IBI2</accession>
<keyword evidence="2" id="KW-1185">Reference proteome</keyword>
<gene>
    <name evidence="1" type="ORF">AFZ32_11020</name>
</gene>
<protein>
    <submittedName>
        <fullName evidence="1">Uncharacterized protein</fullName>
    </submittedName>
</protein>
<dbReference type="EMBL" id="NYPG01000006">
    <property type="protein sequence ID" value="PDK40598.1"/>
    <property type="molecule type" value="Genomic_DNA"/>
</dbReference>
<name>A0ABX4IBI2_LISWE</name>
<dbReference type="Proteomes" id="UP000219632">
    <property type="component" value="Unassembled WGS sequence"/>
</dbReference>
<sequence length="59" mass="7151">MKFILKDGTDKRVNSYYLNSKIQRVENLRKMSKSDSRFKLQLNDEEIKALKKEFPRQMI</sequence>
<comment type="caution">
    <text evidence="1">The sequence shown here is derived from an EMBL/GenBank/DDBJ whole genome shotgun (WGS) entry which is preliminary data.</text>
</comment>